<reference evidence="1 2" key="1">
    <citation type="submission" date="2017-07" db="EMBL/GenBank/DDBJ databases">
        <title>Comparative genomic analysis of Mesoplasma florum.</title>
        <authorList>
            <person name="Baby V."/>
            <person name="Lachance J.-C."/>
            <person name="Gagnon J."/>
            <person name="Lucier J.-F."/>
            <person name="Matteau D."/>
            <person name="Knight T.F."/>
            <person name="Rodrigue S."/>
        </authorList>
    </citation>
    <scope>NUCLEOTIDE SEQUENCE [LARGE SCALE GENOMIC DNA]</scope>
    <source>
        <strain evidence="1 2">W12</strain>
    </source>
</reference>
<proteinExistence type="predicted"/>
<name>A0AAD0HS98_MESFO</name>
<dbReference type="RefSeq" id="WP_023026036.1">
    <property type="nucleotide sequence ID" value="NZ_CP022432.1"/>
</dbReference>
<accession>A0AAD0HS98</accession>
<organism evidence="1 2">
    <name type="scientific">Mesoplasma florum</name>
    <name type="common">Acholeplasma florum</name>
    <dbReference type="NCBI Taxonomy" id="2151"/>
    <lineage>
        <taxon>Bacteria</taxon>
        <taxon>Bacillati</taxon>
        <taxon>Mycoplasmatota</taxon>
        <taxon>Mollicutes</taxon>
        <taxon>Entomoplasmatales</taxon>
        <taxon>Entomoplasmataceae</taxon>
        <taxon>Mesoplasma</taxon>
    </lineage>
</organism>
<evidence type="ECO:0000313" key="1">
    <source>
        <dbReference type="EMBL" id="AVN65976.1"/>
    </source>
</evidence>
<evidence type="ECO:0000313" key="2">
    <source>
        <dbReference type="Proteomes" id="UP000237990"/>
    </source>
</evidence>
<dbReference type="EMBL" id="CP022432">
    <property type="protein sequence ID" value="AVN65976.1"/>
    <property type="molecule type" value="Genomic_DNA"/>
</dbReference>
<dbReference type="Proteomes" id="UP000237990">
    <property type="component" value="Chromosome"/>
</dbReference>
<gene>
    <name evidence="1" type="ORF">MflW12_5710</name>
</gene>
<dbReference type="AlphaFoldDB" id="A0AAD0HS98"/>
<sequence>MKIEGKYLGTIAIAKKCKGTSKYICEETLYDIEGKEKIERCSKCYGKNHYSKLN</sequence>
<protein>
    <submittedName>
        <fullName evidence="1">Uncharacterized protein</fullName>
    </submittedName>
</protein>